<protein>
    <submittedName>
        <fullName evidence="1">Predicted protein</fullName>
    </submittedName>
</protein>
<dbReference type="AlphaFoldDB" id="F2CZI7"/>
<dbReference type="EMBL" id="AK357043">
    <property type="protein sequence ID" value="BAJ88258.1"/>
    <property type="molecule type" value="mRNA"/>
</dbReference>
<sequence>MLACHPLSPADYSPNAKVISILSPADYSPAVTCRMVSCFISVLSPADYSPIAKFTSALVADLLSLLLIYVHLRHALGHSVVSVILQIL</sequence>
<proteinExistence type="evidence at transcript level"/>
<evidence type="ECO:0000313" key="1">
    <source>
        <dbReference type="EMBL" id="BAJ88258.1"/>
    </source>
</evidence>
<reference evidence="1" key="1">
    <citation type="journal article" date="2011" name="Plant Physiol.">
        <title>Comprehensive sequence analysis of 24,783 barley full-length cDNAs derived from 12 clone libraries.</title>
        <authorList>
            <person name="Matsumoto T."/>
            <person name="Tanaka T."/>
            <person name="Sakai H."/>
            <person name="Amano N."/>
            <person name="Kanamori H."/>
            <person name="Kurita K."/>
            <person name="Kikuta A."/>
            <person name="Kamiya K."/>
            <person name="Yamamoto M."/>
            <person name="Ikawa H."/>
            <person name="Fujii N."/>
            <person name="Hori K."/>
            <person name="Itoh T."/>
            <person name="Sato K."/>
        </authorList>
    </citation>
    <scope>NUCLEOTIDE SEQUENCE</scope>
    <source>
        <tissue evidence="1">Shoot</tissue>
    </source>
</reference>
<name>F2CZI7_HORVV</name>
<organism evidence="1">
    <name type="scientific">Hordeum vulgare subsp. vulgare</name>
    <name type="common">Domesticated barley</name>
    <dbReference type="NCBI Taxonomy" id="112509"/>
    <lineage>
        <taxon>Eukaryota</taxon>
        <taxon>Viridiplantae</taxon>
        <taxon>Streptophyta</taxon>
        <taxon>Embryophyta</taxon>
        <taxon>Tracheophyta</taxon>
        <taxon>Spermatophyta</taxon>
        <taxon>Magnoliopsida</taxon>
        <taxon>Liliopsida</taxon>
        <taxon>Poales</taxon>
        <taxon>Poaceae</taxon>
        <taxon>BOP clade</taxon>
        <taxon>Pooideae</taxon>
        <taxon>Triticodae</taxon>
        <taxon>Triticeae</taxon>
        <taxon>Hordeinae</taxon>
        <taxon>Hordeum</taxon>
    </lineage>
</organism>
<accession>F2CZI7</accession>